<organism evidence="2 3">
    <name type="scientific">Phytophthora aleatoria</name>
    <dbReference type="NCBI Taxonomy" id="2496075"/>
    <lineage>
        <taxon>Eukaryota</taxon>
        <taxon>Sar</taxon>
        <taxon>Stramenopiles</taxon>
        <taxon>Oomycota</taxon>
        <taxon>Peronosporomycetes</taxon>
        <taxon>Peronosporales</taxon>
        <taxon>Peronosporaceae</taxon>
        <taxon>Phytophthora</taxon>
    </lineage>
</organism>
<comment type="caution">
    <text evidence="2">The sequence shown here is derived from an EMBL/GenBank/DDBJ whole genome shotgun (WGS) entry which is preliminary data.</text>
</comment>
<evidence type="ECO:0000313" key="3">
    <source>
        <dbReference type="Proteomes" id="UP000709295"/>
    </source>
</evidence>
<feature type="compositionally biased region" description="Low complexity" evidence="1">
    <location>
        <begin position="14"/>
        <end position="27"/>
    </location>
</feature>
<proteinExistence type="predicted"/>
<feature type="compositionally biased region" description="Basic residues" evidence="1">
    <location>
        <begin position="50"/>
        <end position="64"/>
    </location>
</feature>
<keyword evidence="3" id="KW-1185">Reference proteome</keyword>
<reference evidence="2" key="1">
    <citation type="submission" date="2021-01" db="EMBL/GenBank/DDBJ databases">
        <title>Phytophthora aleatoria, a newly-described species from Pinus radiata is distinct from Phytophthora cactorum isolates based on comparative genomics.</title>
        <authorList>
            <person name="Mcdougal R."/>
            <person name="Panda P."/>
            <person name="Williams N."/>
            <person name="Studholme D.J."/>
        </authorList>
    </citation>
    <scope>NUCLEOTIDE SEQUENCE</scope>
    <source>
        <strain evidence="2">NZFS 4037</strain>
    </source>
</reference>
<feature type="compositionally biased region" description="Polar residues" evidence="1">
    <location>
        <begin position="1"/>
        <end position="13"/>
    </location>
</feature>
<protein>
    <submittedName>
        <fullName evidence="2">Uncharacterized protein</fullName>
    </submittedName>
</protein>
<gene>
    <name evidence="2" type="ORF">JG688_00017146</name>
</gene>
<evidence type="ECO:0000256" key="1">
    <source>
        <dbReference type="SAM" id="MobiDB-lite"/>
    </source>
</evidence>
<name>A0A8J5MCD5_9STRA</name>
<feature type="region of interest" description="Disordered" evidence="1">
    <location>
        <begin position="1"/>
        <end position="64"/>
    </location>
</feature>
<sequence>MSQSGTQSCQLDAQSGGSHTQSGQSGTRANGTLTPASNNSLFEISSPPRSRGRPKTNKKVKLAARNRAVTMTREDSDLYNLTFKLYEFNIKPRAPTIREISKLPTTKRLISQDAYSHPTSSRDIVNKYRLFRESIRDWPRRMWRWKYVVWGCFRRRRWVS</sequence>
<accession>A0A8J5MCD5</accession>
<dbReference type="Proteomes" id="UP000709295">
    <property type="component" value="Unassembled WGS sequence"/>
</dbReference>
<dbReference type="EMBL" id="JAENGY010002405">
    <property type="protein sequence ID" value="KAG6944323.1"/>
    <property type="molecule type" value="Genomic_DNA"/>
</dbReference>
<dbReference type="AlphaFoldDB" id="A0A8J5MCD5"/>
<feature type="compositionally biased region" description="Polar residues" evidence="1">
    <location>
        <begin position="28"/>
        <end position="43"/>
    </location>
</feature>
<evidence type="ECO:0000313" key="2">
    <source>
        <dbReference type="EMBL" id="KAG6944323.1"/>
    </source>
</evidence>